<evidence type="ECO:0000256" key="2">
    <source>
        <dbReference type="ARBA" id="ARBA00023125"/>
    </source>
</evidence>
<dbReference type="CDD" id="cd07377">
    <property type="entry name" value="WHTH_GntR"/>
    <property type="match status" value="1"/>
</dbReference>
<dbReference type="InterPro" id="IPR000524">
    <property type="entry name" value="Tscrpt_reg_HTH_GntR"/>
</dbReference>
<reference evidence="5" key="1">
    <citation type="submission" date="2018-06" db="EMBL/GenBank/DDBJ databases">
        <authorList>
            <person name="Zhirakovskaya E."/>
        </authorList>
    </citation>
    <scope>NUCLEOTIDE SEQUENCE</scope>
</reference>
<name>A0A3B0SMU7_9ZZZZ</name>
<feature type="domain" description="HTH gntR-type" evidence="4">
    <location>
        <begin position="11"/>
        <end position="79"/>
    </location>
</feature>
<evidence type="ECO:0000259" key="4">
    <source>
        <dbReference type="PROSITE" id="PS50949"/>
    </source>
</evidence>
<protein>
    <submittedName>
        <fullName evidence="5">Transcriptional regulator, GntR family</fullName>
    </submittedName>
</protein>
<gene>
    <name evidence="5" type="ORF">MNBD_ALPHA01-984</name>
</gene>
<keyword evidence="3" id="KW-0804">Transcription</keyword>
<dbReference type="SUPFAM" id="SSF46785">
    <property type="entry name" value="Winged helix' DNA-binding domain"/>
    <property type="match status" value="1"/>
</dbReference>
<dbReference type="SMART" id="SM00345">
    <property type="entry name" value="HTH_GNTR"/>
    <property type="match status" value="1"/>
</dbReference>
<dbReference type="PANTHER" id="PTHR38445">
    <property type="entry name" value="HTH-TYPE TRANSCRIPTIONAL REPRESSOR YTRA"/>
    <property type="match status" value="1"/>
</dbReference>
<proteinExistence type="predicted"/>
<dbReference type="EMBL" id="UOEJ01000280">
    <property type="protein sequence ID" value="VAW07591.1"/>
    <property type="molecule type" value="Genomic_DNA"/>
</dbReference>
<accession>A0A3B0SMU7</accession>
<dbReference type="AlphaFoldDB" id="A0A3B0SMU7"/>
<dbReference type="InterPro" id="IPR036388">
    <property type="entry name" value="WH-like_DNA-bd_sf"/>
</dbReference>
<dbReference type="PANTHER" id="PTHR38445:SF9">
    <property type="entry name" value="HTH-TYPE TRANSCRIPTIONAL REPRESSOR YTRA"/>
    <property type="match status" value="1"/>
</dbReference>
<keyword evidence="1" id="KW-0805">Transcription regulation</keyword>
<dbReference type="InterPro" id="IPR036390">
    <property type="entry name" value="WH_DNA-bd_sf"/>
</dbReference>
<evidence type="ECO:0000256" key="3">
    <source>
        <dbReference type="ARBA" id="ARBA00023163"/>
    </source>
</evidence>
<evidence type="ECO:0000256" key="1">
    <source>
        <dbReference type="ARBA" id="ARBA00023015"/>
    </source>
</evidence>
<dbReference type="Pfam" id="PF00392">
    <property type="entry name" value="GntR"/>
    <property type="match status" value="1"/>
</dbReference>
<dbReference type="PROSITE" id="PS50949">
    <property type="entry name" value="HTH_GNTR"/>
    <property type="match status" value="1"/>
</dbReference>
<keyword evidence="2" id="KW-0238">DNA-binding</keyword>
<dbReference type="GO" id="GO:0003700">
    <property type="term" value="F:DNA-binding transcription factor activity"/>
    <property type="evidence" value="ECO:0007669"/>
    <property type="project" value="InterPro"/>
</dbReference>
<organism evidence="5">
    <name type="scientific">hydrothermal vent metagenome</name>
    <dbReference type="NCBI Taxonomy" id="652676"/>
    <lineage>
        <taxon>unclassified sequences</taxon>
        <taxon>metagenomes</taxon>
        <taxon>ecological metagenomes</taxon>
    </lineage>
</organism>
<dbReference type="Gene3D" id="1.10.10.10">
    <property type="entry name" value="Winged helix-like DNA-binding domain superfamily/Winged helix DNA-binding domain"/>
    <property type="match status" value="1"/>
</dbReference>
<sequence length="126" mass="13968">MEIEIDMNNILPVYEQIVQQITQAILRGTLPPGHSLPSIRQLASDLGLNHNTVAKAYKLLESRHIIQTAGRKGTFVHKKAALHIARNNNQNAQLLLDELVTGFQTAGIAKSDIYALLHKQLNQLEG</sequence>
<evidence type="ECO:0000313" key="5">
    <source>
        <dbReference type="EMBL" id="VAW07591.1"/>
    </source>
</evidence>
<dbReference type="GO" id="GO:0003677">
    <property type="term" value="F:DNA binding"/>
    <property type="evidence" value="ECO:0007669"/>
    <property type="project" value="UniProtKB-KW"/>
</dbReference>